<dbReference type="NCBIfam" id="TIGR02595">
    <property type="entry name" value="PEP_CTERM"/>
    <property type="match status" value="1"/>
</dbReference>
<organism evidence="3 4">
    <name type="scientific">Pseudoduganella namucuonensis</name>
    <dbReference type="NCBI Taxonomy" id="1035707"/>
    <lineage>
        <taxon>Bacteria</taxon>
        <taxon>Pseudomonadati</taxon>
        <taxon>Pseudomonadota</taxon>
        <taxon>Betaproteobacteria</taxon>
        <taxon>Burkholderiales</taxon>
        <taxon>Oxalobacteraceae</taxon>
        <taxon>Telluria group</taxon>
        <taxon>Pseudoduganella</taxon>
    </lineage>
</organism>
<evidence type="ECO:0000256" key="1">
    <source>
        <dbReference type="SAM" id="SignalP"/>
    </source>
</evidence>
<feature type="signal peptide" evidence="1">
    <location>
        <begin position="1"/>
        <end position="30"/>
    </location>
</feature>
<dbReference type="OrthoDB" id="8701611at2"/>
<dbReference type="Pfam" id="PF07589">
    <property type="entry name" value="PEP-CTERM"/>
    <property type="match status" value="1"/>
</dbReference>
<evidence type="ECO:0000259" key="2">
    <source>
        <dbReference type="Pfam" id="PF07589"/>
    </source>
</evidence>
<proteinExistence type="predicted"/>
<feature type="domain" description="Ice-binding protein C-terminal" evidence="2">
    <location>
        <begin position="214"/>
        <end position="239"/>
    </location>
</feature>
<dbReference type="InterPro" id="IPR013424">
    <property type="entry name" value="Ice-binding_C"/>
</dbReference>
<evidence type="ECO:0000313" key="4">
    <source>
        <dbReference type="Proteomes" id="UP000199391"/>
    </source>
</evidence>
<protein>
    <submittedName>
        <fullName evidence="3">PEP-CTERM protein-sorting domain-containing protein</fullName>
    </submittedName>
</protein>
<dbReference type="STRING" id="1035707.SAMN05216552_100725"/>
<feature type="chain" id="PRO_5011671277" evidence="1">
    <location>
        <begin position="31"/>
        <end position="245"/>
    </location>
</feature>
<sequence length="245" mass="25508">MLIQPRAHLRAALSALVAAVLCAAPAAAHATLIGAAEQARLSTWLGEGPLALDLLFEKGAGKTAADFHAAADGKGRTFAVMEARDAAGRSWLVGGYNPQSWSSKGGFNVTPNEADRTGFIFNLTSGRKYSQLPQLAGDDYGASQTLNDANFGPTFGAGFDLSMPFDLTTGTSAILSYNDALDHQNPFTSLLDGSPYLSTPNVTFGALEVYTITQIPEPSSALLLAAGAGALALAHRRRRRAGPAA</sequence>
<name>A0A1I7I1J1_9BURK</name>
<evidence type="ECO:0000313" key="3">
    <source>
        <dbReference type="EMBL" id="SFU66823.1"/>
    </source>
</evidence>
<dbReference type="EMBL" id="FPBO01000007">
    <property type="protein sequence ID" value="SFU66823.1"/>
    <property type="molecule type" value="Genomic_DNA"/>
</dbReference>
<keyword evidence="4" id="KW-1185">Reference proteome</keyword>
<keyword evidence="1" id="KW-0732">Signal</keyword>
<dbReference type="NCBIfam" id="NF038124">
    <property type="entry name" value="PEP_CTERM_TLD_A"/>
    <property type="match status" value="1"/>
</dbReference>
<dbReference type="AlphaFoldDB" id="A0A1I7I1J1"/>
<gene>
    <name evidence="3" type="ORF">SAMN05216552_100725</name>
</gene>
<dbReference type="RefSeq" id="WP_093555268.1">
    <property type="nucleotide sequence ID" value="NZ_FPBO01000007.1"/>
</dbReference>
<reference evidence="4" key="1">
    <citation type="submission" date="2016-10" db="EMBL/GenBank/DDBJ databases">
        <authorList>
            <person name="Varghese N."/>
            <person name="Submissions S."/>
        </authorList>
    </citation>
    <scope>NUCLEOTIDE SEQUENCE [LARGE SCALE GENOMIC DNA]</scope>
    <source>
        <strain evidence="4">CGMCC 1.11014</strain>
    </source>
</reference>
<dbReference type="Proteomes" id="UP000199391">
    <property type="component" value="Unassembled WGS sequence"/>
</dbReference>
<accession>A0A1I7I1J1</accession>